<dbReference type="PANTHER" id="PTHR22912:SF151">
    <property type="entry name" value="DIHYDROLIPOYL DEHYDROGENASE, MITOCHONDRIAL"/>
    <property type="match status" value="1"/>
</dbReference>
<keyword evidence="10" id="KW-1185">Reference proteome</keyword>
<dbReference type="Gene3D" id="3.50.50.60">
    <property type="entry name" value="FAD/NAD(P)-binding domain"/>
    <property type="match status" value="2"/>
</dbReference>
<dbReference type="STRING" id="228230.RMCC_4844"/>
<evidence type="ECO:0000259" key="7">
    <source>
        <dbReference type="Pfam" id="PF02852"/>
    </source>
</evidence>
<feature type="domain" description="Pyridine nucleotide-disulphide oxidoreductase dimerisation" evidence="7">
    <location>
        <begin position="253"/>
        <end position="355"/>
    </location>
</feature>
<reference evidence="10" key="2">
    <citation type="submission" date="2016-02" db="EMBL/GenBank/DDBJ databases">
        <title>Draft genome sequence of five rapidly growing Mycobacterium species.</title>
        <authorList>
            <person name="Katahira K."/>
            <person name="Gotou Y."/>
            <person name="Iida K."/>
            <person name="Ogura Y."/>
            <person name="Hayashi T."/>
        </authorList>
    </citation>
    <scope>NUCLEOTIDE SEQUENCE [LARGE SCALE GENOMIC DNA]</scope>
    <source>
        <strain evidence="10">JCM15298</strain>
    </source>
</reference>
<evidence type="ECO:0000256" key="1">
    <source>
        <dbReference type="ARBA" id="ARBA00001974"/>
    </source>
</evidence>
<feature type="domain" description="FAD/NAD(P)-binding" evidence="8">
    <location>
        <begin position="26"/>
        <end position="232"/>
    </location>
</feature>
<evidence type="ECO:0000256" key="4">
    <source>
        <dbReference type="ARBA" id="ARBA00022827"/>
    </source>
</evidence>
<comment type="caution">
    <text evidence="9">The sequence shown here is derived from an EMBL/GenBank/DDBJ whole genome shotgun (WGS) entry which is preliminary data.</text>
</comment>
<keyword evidence="9" id="KW-0670">Pyruvate</keyword>
<dbReference type="PANTHER" id="PTHR22912">
    <property type="entry name" value="DISULFIDE OXIDOREDUCTASE"/>
    <property type="match status" value="1"/>
</dbReference>
<comment type="similarity">
    <text evidence="2">Belongs to the class-I pyridine nucleotide-disulfide oxidoreductase family.</text>
</comment>
<comment type="cofactor">
    <cofactor evidence="1">
        <name>FAD</name>
        <dbReference type="ChEBI" id="CHEBI:57692"/>
    </cofactor>
</comment>
<evidence type="ECO:0000256" key="2">
    <source>
        <dbReference type="ARBA" id="ARBA00007532"/>
    </source>
</evidence>
<dbReference type="EMBL" id="BCSY01000076">
    <property type="protein sequence ID" value="GAS97879.1"/>
    <property type="molecule type" value="Genomic_DNA"/>
</dbReference>
<dbReference type="InterPro" id="IPR016156">
    <property type="entry name" value="FAD/NAD-linked_Rdtase_dimer_sf"/>
</dbReference>
<protein>
    <submittedName>
        <fullName evidence="9">Pyruvate/2-oxoglutarate dehydrogenase complex, dihydrolipoamide dehydrogenase component</fullName>
    </submittedName>
</protein>
<dbReference type="PRINTS" id="PR00411">
    <property type="entry name" value="PNDRDTASEI"/>
</dbReference>
<dbReference type="InterPro" id="IPR036188">
    <property type="entry name" value="FAD/NAD-bd_sf"/>
</dbReference>
<evidence type="ECO:0000259" key="8">
    <source>
        <dbReference type="Pfam" id="PF07992"/>
    </source>
</evidence>
<evidence type="ECO:0000313" key="10">
    <source>
        <dbReference type="Proteomes" id="UP000069443"/>
    </source>
</evidence>
<evidence type="ECO:0000256" key="3">
    <source>
        <dbReference type="ARBA" id="ARBA00022630"/>
    </source>
</evidence>
<keyword evidence="3" id="KW-0285">Flavoprotein</keyword>
<dbReference type="InterPro" id="IPR004099">
    <property type="entry name" value="Pyr_nucl-diS_OxRdtase_dimer"/>
</dbReference>
<keyword evidence="5" id="KW-0560">Oxidoreductase</keyword>
<keyword evidence="4" id="KW-0274">FAD</keyword>
<dbReference type="PRINTS" id="PR00368">
    <property type="entry name" value="FADPNR"/>
</dbReference>
<name>A0A117IBG7_MYCCR</name>
<gene>
    <name evidence="9" type="ORF">RMCC_4844</name>
</gene>
<reference evidence="10" key="1">
    <citation type="journal article" date="2016" name="Genome Announc.">
        <title>Draft Genome Sequences of Five Rapidly Growing Mycobacterium Species, M. thermoresistibile, M. fortuitum subsp. acetamidolyticum, M. canariasense, M. brisbanense, and M. novocastrense.</title>
        <authorList>
            <person name="Katahira K."/>
            <person name="Ogura Y."/>
            <person name="Gotoh Y."/>
            <person name="Hayashi T."/>
        </authorList>
    </citation>
    <scope>NUCLEOTIDE SEQUENCE [LARGE SCALE GENOMIC DNA]</scope>
    <source>
        <strain evidence="10">JCM15298</strain>
    </source>
</reference>
<sequence>MRGHSALREQIEEKGGVVHEHVGLTQFIDAQTVVTESGLRLSADKFILCTGGVSKKLPIAGYEHTRTHSDAWGLTEVPASMIVIGGGSTGIQVASIFNSFGTRVQVFEALPNILAAEDREISSAVAAAFRQAGVIVNEGFGAIESFDKTSTGVRMNFCKDSHRQSAEAALIVVAAGWGADTDGMNLEAAGIAVTQRGFLAVDEYLQSSAPTAFAAGDVTGRLLLASEAMRDGFIAATNAVKGSRMTVRSHVTPTGSFTDPEYASVGLTELKARENHDVETAIVDYAALTRAIIDGQTVGFCKLIVDRTTHDILGCHVVGQRAVEIVQVAALALAAGMTKVDELAQVSVSFPTYAQILILAAVKAAQQLNIDIGWRTMQSG</sequence>
<dbReference type="Gene3D" id="3.30.390.30">
    <property type="match status" value="1"/>
</dbReference>
<dbReference type="Pfam" id="PF07992">
    <property type="entry name" value="Pyr_redox_2"/>
    <property type="match status" value="1"/>
</dbReference>
<evidence type="ECO:0000256" key="5">
    <source>
        <dbReference type="ARBA" id="ARBA00023002"/>
    </source>
</evidence>
<dbReference type="SUPFAM" id="SSF55424">
    <property type="entry name" value="FAD/NAD-linked reductases, dimerisation (C-terminal) domain"/>
    <property type="match status" value="1"/>
</dbReference>
<dbReference type="GO" id="GO:0004148">
    <property type="term" value="F:dihydrolipoyl dehydrogenase (NADH) activity"/>
    <property type="evidence" value="ECO:0007669"/>
    <property type="project" value="TreeGrafter"/>
</dbReference>
<dbReference type="FunFam" id="3.30.390.30:FF:000001">
    <property type="entry name" value="Dihydrolipoyl dehydrogenase"/>
    <property type="match status" value="1"/>
</dbReference>
<dbReference type="Proteomes" id="UP000069443">
    <property type="component" value="Unassembled WGS sequence"/>
</dbReference>
<dbReference type="SUPFAM" id="SSF51905">
    <property type="entry name" value="FAD/NAD(P)-binding domain"/>
    <property type="match status" value="1"/>
</dbReference>
<dbReference type="AlphaFoldDB" id="A0A117IBG7"/>
<dbReference type="Pfam" id="PF02852">
    <property type="entry name" value="Pyr_redox_dim"/>
    <property type="match status" value="1"/>
</dbReference>
<dbReference type="InterPro" id="IPR050151">
    <property type="entry name" value="Class-I_Pyr_Nuc-Dis_Oxidored"/>
</dbReference>
<dbReference type="GO" id="GO:0050660">
    <property type="term" value="F:flavin adenine dinucleotide binding"/>
    <property type="evidence" value="ECO:0007669"/>
    <property type="project" value="TreeGrafter"/>
</dbReference>
<dbReference type="GO" id="GO:0006103">
    <property type="term" value="P:2-oxoglutarate metabolic process"/>
    <property type="evidence" value="ECO:0007669"/>
    <property type="project" value="TreeGrafter"/>
</dbReference>
<proteinExistence type="inferred from homology"/>
<dbReference type="InterPro" id="IPR023753">
    <property type="entry name" value="FAD/NAD-binding_dom"/>
</dbReference>
<evidence type="ECO:0000256" key="6">
    <source>
        <dbReference type="ARBA" id="ARBA00023027"/>
    </source>
</evidence>
<keyword evidence="6" id="KW-0520">NAD</keyword>
<evidence type="ECO:0000313" key="9">
    <source>
        <dbReference type="EMBL" id="GAS97879.1"/>
    </source>
</evidence>
<organism evidence="9 10">
    <name type="scientific">Mycolicibacterium canariasense</name>
    <name type="common">Mycobacterium canariasense</name>
    <dbReference type="NCBI Taxonomy" id="228230"/>
    <lineage>
        <taxon>Bacteria</taxon>
        <taxon>Bacillati</taxon>
        <taxon>Actinomycetota</taxon>
        <taxon>Actinomycetes</taxon>
        <taxon>Mycobacteriales</taxon>
        <taxon>Mycobacteriaceae</taxon>
        <taxon>Mycolicibacterium</taxon>
    </lineage>
</organism>
<accession>A0A117IBG7</accession>